<evidence type="ECO:0000313" key="4">
    <source>
        <dbReference type="EMBL" id="MBC5694554.1"/>
    </source>
</evidence>
<dbReference type="Gene3D" id="1.10.357.10">
    <property type="entry name" value="Tetracycline Repressor, domain 2"/>
    <property type="match status" value="1"/>
</dbReference>
<proteinExistence type="predicted"/>
<dbReference type="PANTHER" id="PTHR43479:SF23">
    <property type="entry name" value="HTH TETR-TYPE DOMAIN-CONTAINING PROTEIN"/>
    <property type="match status" value="1"/>
</dbReference>
<comment type="caution">
    <text evidence="4">The sequence shown here is derived from an EMBL/GenBank/DDBJ whole genome shotgun (WGS) entry which is preliminary data.</text>
</comment>
<feature type="domain" description="HTH tetR-type" evidence="3">
    <location>
        <begin position="6"/>
        <end position="66"/>
    </location>
</feature>
<dbReference type="Pfam" id="PF14278">
    <property type="entry name" value="TetR_C_8"/>
    <property type="match status" value="1"/>
</dbReference>
<evidence type="ECO:0000256" key="1">
    <source>
        <dbReference type="ARBA" id="ARBA00023125"/>
    </source>
</evidence>
<dbReference type="PANTHER" id="PTHR43479">
    <property type="entry name" value="ACREF/ENVCD OPERON REPRESSOR-RELATED"/>
    <property type="match status" value="1"/>
</dbReference>
<dbReference type="InterPro" id="IPR050624">
    <property type="entry name" value="HTH-type_Tx_Regulator"/>
</dbReference>
<organism evidence="4 5">
    <name type="scientific">Agathobaculum hominis</name>
    <dbReference type="NCBI Taxonomy" id="2763014"/>
    <lineage>
        <taxon>Bacteria</taxon>
        <taxon>Bacillati</taxon>
        <taxon>Bacillota</taxon>
        <taxon>Clostridia</taxon>
        <taxon>Eubacteriales</taxon>
        <taxon>Butyricicoccaceae</taxon>
        <taxon>Agathobaculum</taxon>
    </lineage>
</organism>
<sequence length="191" mass="22239">MDRRQKKTRDAIFSAFAELLSQKHYNQISVQEIIDAANVGRTTFYAHFETKDYLLKSLCEELFGHIIDTAMGLPHGHYHYSCGNKTDSVFLHLVRHLQENDRNILELLSSENNEIFMKYFKTNLRTLIVTQYAEKGLLKSATLPEDYLVNHIASSFVETIDWWVSRGMKETPETITEYFLSVIEPVLRSEE</sequence>
<dbReference type="PROSITE" id="PS50977">
    <property type="entry name" value="HTH_TETR_2"/>
    <property type="match status" value="1"/>
</dbReference>
<evidence type="ECO:0000256" key="2">
    <source>
        <dbReference type="PROSITE-ProRule" id="PRU00335"/>
    </source>
</evidence>
<dbReference type="SUPFAM" id="SSF46689">
    <property type="entry name" value="Homeodomain-like"/>
    <property type="match status" value="1"/>
</dbReference>
<dbReference type="InterPro" id="IPR039532">
    <property type="entry name" value="TetR_C_Firmicutes"/>
</dbReference>
<gene>
    <name evidence="4" type="ORF">H8S02_01105</name>
</gene>
<protein>
    <submittedName>
        <fullName evidence="4">TetR/AcrR family transcriptional regulator</fullName>
    </submittedName>
</protein>
<dbReference type="InterPro" id="IPR001647">
    <property type="entry name" value="HTH_TetR"/>
</dbReference>
<dbReference type="InterPro" id="IPR009057">
    <property type="entry name" value="Homeodomain-like_sf"/>
</dbReference>
<dbReference type="RefSeq" id="WP_186968846.1">
    <property type="nucleotide sequence ID" value="NZ_JACOPK010000001.1"/>
</dbReference>
<keyword evidence="1 2" id="KW-0238">DNA-binding</keyword>
<dbReference type="Pfam" id="PF00440">
    <property type="entry name" value="TetR_N"/>
    <property type="match status" value="1"/>
</dbReference>
<keyword evidence="5" id="KW-1185">Reference proteome</keyword>
<evidence type="ECO:0000313" key="5">
    <source>
        <dbReference type="Proteomes" id="UP000641741"/>
    </source>
</evidence>
<name>A0ABR7GJQ7_9FIRM</name>
<accession>A0ABR7GJQ7</accession>
<reference evidence="4 5" key="1">
    <citation type="submission" date="2020-08" db="EMBL/GenBank/DDBJ databases">
        <title>Genome public.</title>
        <authorList>
            <person name="Liu C."/>
            <person name="Sun Q."/>
        </authorList>
    </citation>
    <scope>NUCLEOTIDE SEQUENCE [LARGE SCALE GENOMIC DNA]</scope>
    <source>
        <strain evidence="4 5">M2</strain>
    </source>
</reference>
<feature type="DNA-binding region" description="H-T-H motif" evidence="2">
    <location>
        <begin position="29"/>
        <end position="48"/>
    </location>
</feature>
<evidence type="ECO:0000259" key="3">
    <source>
        <dbReference type="PROSITE" id="PS50977"/>
    </source>
</evidence>
<dbReference type="Proteomes" id="UP000641741">
    <property type="component" value="Unassembled WGS sequence"/>
</dbReference>
<dbReference type="EMBL" id="JACOPK010000001">
    <property type="protein sequence ID" value="MBC5694554.1"/>
    <property type="molecule type" value="Genomic_DNA"/>
</dbReference>